<proteinExistence type="predicted"/>
<dbReference type="AlphaFoldDB" id="A5AFL3"/>
<reference evidence="1" key="1">
    <citation type="journal article" date="2007" name="PLoS ONE">
        <title>The first genome sequence of an elite grapevine cultivar (Pinot noir Vitis vinifera L.): coping with a highly heterozygous genome.</title>
        <authorList>
            <person name="Velasco R."/>
            <person name="Zharkikh A."/>
            <person name="Troggio M."/>
            <person name="Cartwright D.A."/>
            <person name="Cestaro A."/>
            <person name="Pruss D."/>
            <person name="Pindo M."/>
            <person name="FitzGerald L.M."/>
            <person name="Vezzulli S."/>
            <person name="Reid J."/>
            <person name="Malacarne G."/>
            <person name="Iliev D."/>
            <person name="Coppola G."/>
            <person name="Wardell B."/>
            <person name="Micheletti D."/>
            <person name="Macalma T."/>
            <person name="Facci M."/>
            <person name="Mitchell J.T."/>
            <person name="Perazzolli M."/>
            <person name="Eldredge G."/>
            <person name="Gatto P."/>
            <person name="Oyzerski R."/>
            <person name="Moretto M."/>
            <person name="Gutin N."/>
            <person name="Stefanini M."/>
            <person name="Chen Y."/>
            <person name="Segala C."/>
            <person name="Davenport C."/>
            <person name="Dematte L."/>
            <person name="Mraz A."/>
            <person name="Battilana J."/>
            <person name="Stormo K."/>
            <person name="Costa F."/>
            <person name="Tao Q."/>
            <person name="Si-Ammour A."/>
            <person name="Harkins T."/>
            <person name="Lackey A."/>
            <person name="Perbost C."/>
            <person name="Taillon B."/>
            <person name="Stella A."/>
            <person name="Solovyev V."/>
            <person name="Fawcett J.A."/>
            <person name="Sterck L."/>
            <person name="Vandepoele K."/>
            <person name="Grando S.M."/>
            <person name="Toppo S."/>
            <person name="Moser C."/>
            <person name="Lanchbury J."/>
            <person name="Bogden R."/>
            <person name="Skolnick M."/>
            <person name="Sgaramella V."/>
            <person name="Bhatnagar S.K."/>
            <person name="Fontana P."/>
            <person name="Gutin A."/>
            <person name="Van de Peer Y."/>
            <person name="Salamini F."/>
            <person name="Viola R."/>
        </authorList>
    </citation>
    <scope>NUCLEOTIDE SEQUENCE</scope>
</reference>
<name>A5AFL3_VITVI</name>
<gene>
    <name evidence="1" type="ORF">VITISV_004055</name>
</gene>
<evidence type="ECO:0000313" key="1">
    <source>
        <dbReference type="EMBL" id="CAN80022.1"/>
    </source>
</evidence>
<accession>A5AFL3</accession>
<sequence length="414" mass="45928">MNHELQDALGRTSRGISPGLEFQAYLYNSGTWSFSERKRIISRALVRVDEGSSGLGDSAAAKGDGDVGGKIKFNPIQKGWKGQASEALPKDAFTVNETPVVRKSALVPKCLTLDLGVEKPRCKEGESECGPLGRDCFWAGERDKKEEGKAHVFPLRASKEGEAGSSLGLTKEASAGVLQQITTQEMCPPALGLVQATTEGCESGDSVWDSWTREAEEVLNEPVKSERVKEPLRMILKDGRSIVFPNHEGLIPLKGGAESLRERDVEIFRLHDHKEFSEEELPSLEISAAGEIGAERSPWANKKFLWFCKYVGVSVEGFEEDIMRILVEIESRRCFVSASKAGKRGTMSSSRKERELKKLISTINYDGAAGREAEETKMREMSDKFVRRLGTGRRPKWVLFIDEFEPGDPPICWE</sequence>
<protein>
    <submittedName>
        <fullName evidence="1">Uncharacterized protein</fullName>
    </submittedName>
</protein>
<dbReference type="EMBL" id="AM425474">
    <property type="protein sequence ID" value="CAN80022.1"/>
    <property type="molecule type" value="Genomic_DNA"/>
</dbReference>
<organism evidence="1">
    <name type="scientific">Vitis vinifera</name>
    <name type="common">Grape</name>
    <dbReference type="NCBI Taxonomy" id="29760"/>
    <lineage>
        <taxon>Eukaryota</taxon>
        <taxon>Viridiplantae</taxon>
        <taxon>Streptophyta</taxon>
        <taxon>Embryophyta</taxon>
        <taxon>Tracheophyta</taxon>
        <taxon>Spermatophyta</taxon>
        <taxon>Magnoliopsida</taxon>
        <taxon>eudicotyledons</taxon>
        <taxon>Gunneridae</taxon>
        <taxon>Pentapetalae</taxon>
        <taxon>rosids</taxon>
        <taxon>Vitales</taxon>
        <taxon>Vitaceae</taxon>
        <taxon>Viteae</taxon>
        <taxon>Vitis</taxon>
    </lineage>
</organism>